<dbReference type="Proteomes" id="UP000054477">
    <property type="component" value="Unassembled WGS sequence"/>
</dbReference>
<evidence type="ECO:0000313" key="2">
    <source>
        <dbReference type="Proteomes" id="UP000054477"/>
    </source>
</evidence>
<accession>A0A0C9XV78</accession>
<gene>
    <name evidence="1" type="ORF">K443DRAFT_8080</name>
</gene>
<dbReference type="AlphaFoldDB" id="A0A0C9XV78"/>
<keyword evidence="2" id="KW-1185">Reference proteome</keyword>
<proteinExistence type="predicted"/>
<protein>
    <submittedName>
        <fullName evidence="1">Uncharacterized protein</fullName>
    </submittedName>
</protein>
<organism evidence="1 2">
    <name type="scientific">Laccaria amethystina LaAM-08-1</name>
    <dbReference type="NCBI Taxonomy" id="1095629"/>
    <lineage>
        <taxon>Eukaryota</taxon>
        <taxon>Fungi</taxon>
        <taxon>Dikarya</taxon>
        <taxon>Basidiomycota</taxon>
        <taxon>Agaricomycotina</taxon>
        <taxon>Agaricomycetes</taxon>
        <taxon>Agaricomycetidae</taxon>
        <taxon>Agaricales</taxon>
        <taxon>Agaricineae</taxon>
        <taxon>Hydnangiaceae</taxon>
        <taxon>Laccaria</taxon>
    </lineage>
</organism>
<evidence type="ECO:0000313" key="1">
    <source>
        <dbReference type="EMBL" id="KIJ99882.1"/>
    </source>
</evidence>
<reference evidence="2" key="2">
    <citation type="submission" date="2015-01" db="EMBL/GenBank/DDBJ databases">
        <title>Evolutionary Origins and Diversification of the Mycorrhizal Mutualists.</title>
        <authorList>
            <consortium name="DOE Joint Genome Institute"/>
            <consortium name="Mycorrhizal Genomics Consortium"/>
            <person name="Kohler A."/>
            <person name="Kuo A."/>
            <person name="Nagy L.G."/>
            <person name="Floudas D."/>
            <person name="Copeland A."/>
            <person name="Barry K.W."/>
            <person name="Cichocki N."/>
            <person name="Veneault-Fourrey C."/>
            <person name="LaButti K."/>
            <person name="Lindquist E.A."/>
            <person name="Lipzen A."/>
            <person name="Lundell T."/>
            <person name="Morin E."/>
            <person name="Murat C."/>
            <person name="Riley R."/>
            <person name="Ohm R."/>
            <person name="Sun H."/>
            <person name="Tunlid A."/>
            <person name="Henrissat B."/>
            <person name="Grigoriev I.V."/>
            <person name="Hibbett D.S."/>
            <person name="Martin F."/>
        </authorList>
    </citation>
    <scope>NUCLEOTIDE SEQUENCE [LARGE SCALE GENOMIC DNA]</scope>
    <source>
        <strain evidence="2">LaAM-08-1</strain>
    </source>
</reference>
<reference evidence="1 2" key="1">
    <citation type="submission" date="2014-04" db="EMBL/GenBank/DDBJ databases">
        <authorList>
            <consortium name="DOE Joint Genome Institute"/>
            <person name="Kuo A."/>
            <person name="Kohler A."/>
            <person name="Nagy L.G."/>
            <person name="Floudas D."/>
            <person name="Copeland A."/>
            <person name="Barry K.W."/>
            <person name="Cichocki N."/>
            <person name="Veneault-Fourrey C."/>
            <person name="LaButti K."/>
            <person name="Lindquist E.A."/>
            <person name="Lipzen A."/>
            <person name="Lundell T."/>
            <person name="Morin E."/>
            <person name="Murat C."/>
            <person name="Sun H."/>
            <person name="Tunlid A."/>
            <person name="Henrissat B."/>
            <person name="Grigoriev I.V."/>
            <person name="Hibbett D.S."/>
            <person name="Martin F."/>
            <person name="Nordberg H.P."/>
            <person name="Cantor M.N."/>
            <person name="Hua S.X."/>
        </authorList>
    </citation>
    <scope>NUCLEOTIDE SEQUENCE [LARGE SCALE GENOMIC DNA]</scope>
    <source>
        <strain evidence="1 2">LaAM-08-1</strain>
    </source>
</reference>
<dbReference type="EMBL" id="KN838637">
    <property type="protein sequence ID" value="KIJ99882.1"/>
    <property type="molecule type" value="Genomic_DNA"/>
</dbReference>
<sequence length="203" mass="22784">MLGLYGIYRVHEKGMKFAGAEDAYSDGRCFTVELRIFPVRVRTAANVSQEFLGDEAFDRHRTEFAFIFIPANSFPMTEVHRGGLAGRVRVPTYLLHRVLTLTLTTAYAAGPTEIPTYSLAHPPKPTVNEKLTLPRGAFLSEPFSATATYLIPPTSQPQLPLYLLSAAEPDYLVNHFAVFLDYVDHWKGHSDATYAWPPRFTAF</sequence>
<dbReference type="HOGENOM" id="CLU_1349120_0_0_1"/>
<name>A0A0C9XV78_9AGAR</name>